<evidence type="ECO:0000313" key="5">
    <source>
        <dbReference type="Proteomes" id="UP000653231"/>
    </source>
</evidence>
<accession>A0ABR8LBI4</accession>
<dbReference type="InterPro" id="IPR050766">
    <property type="entry name" value="Bact_Lucif_Oxidored"/>
</dbReference>
<feature type="domain" description="Luciferase-like" evidence="3">
    <location>
        <begin position="209"/>
        <end position="387"/>
    </location>
</feature>
<evidence type="ECO:0000256" key="2">
    <source>
        <dbReference type="SAM" id="MobiDB-lite"/>
    </source>
</evidence>
<comment type="similarity">
    <text evidence="1">To bacterial alkanal monooxygenase alpha and beta chains.</text>
</comment>
<evidence type="ECO:0000313" key="4">
    <source>
        <dbReference type="EMBL" id="MBD3145884.1"/>
    </source>
</evidence>
<dbReference type="InterPro" id="IPR019949">
    <property type="entry name" value="CmoO-like"/>
</dbReference>
<dbReference type="InterPro" id="IPR011251">
    <property type="entry name" value="Luciferase-like_dom"/>
</dbReference>
<dbReference type="InterPro" id="IPR036661">
    <property type="entry name" value="Luciferase-like_sf"/>
</dbReference>
<feature type="compositionally biased region" description="Polar residues" evidence="2">
    <location>
        <begin position="1"/>
        <end position="37"/>
    </location>
</feature>
<dbReference type="PANTHER" id="PTHR30137">
    <property type="entry name" value="LUCIFERASE-LIKE MONOOXYGENASE"/>
    <property type="match status" value="1"/>
</dbReference>
<feature type="region of interest" description="Disordered" evidence="2">
    <location>
        <begin position="1"/>
        <end position="46"/>
    </location>
</feature>
<organism evidence="4 5">
    <name type="scientific">Microbispora bryophytorum subsp. camponoti</name>
    <dbReference type="NCBI Taxonomy" id="1677852"/>
    <lineage>
        <taxon>Bacteria</taxon>
        <taxon>Bacillati</taxon>
        <taxon>Actinomycetota</taxon>
        <taxon>Actinomycetes</taxon>
        <taxon>Streptosporangiales</taxon>
        <taxon>Streptosporangiaceae</taxon>
        <taxon>Microbispora</taxon>
    </lineage>
</organism>
<dbReference type="Proteomes" id="UP000653231">
    <property type="component" value="Unassembled WGS sequence"/>
</dbReference>
<dbReference type="Gene3D" id="3.20.20.30">
    <property type="entry name" value="Luciferase-like domain"/>
    <property type="match status" value="1"/>
</dbReference>
<comment type="caution">
    <text evidence="4">The sequence shown here is derived from an EMBL/GenBank/DDBJ whole genome shotgun (WGS) entry which is preliminary data.</text>
</comment>
<protein>
    <submittedName>
        <fullName evidence="4">LLM class flavin-dependent oxidoreductase</fullName>
    </submittedName>
</protein>
<proteinExistence type="predicted"/>
<dbReference type="RefSeq" id="WP_191053274.1">
    <property type="nucleotide sequence ID" value="NZ_JACXRZ010000016.1"/>
</dbReference>
<name>A0ABR8LBI4_9ACTN</name>
<evidence type="ECO:0000256" key="1">
    <source>
        <dbReference type="ARBA" id="ARBA00007789"/>
    </source>
</evidence>
<reference evidence="4 5" key="1">
    <citation type="submission" date="2020-09" db="EMBL/GenBank/DDBJ databases">
        <title>Actinomycete isolated from the Camponotus japonicus Mayr.</title>
        <authorList>
            <person name="Gong X."/>
        </authorList>
    </citation>
    <scope>NUCLEOTIDE SEQUENCE [LARGE SCALE GENOMIC DNA]</scope>
    <source>
        <strain evidence="4 5">2C-HV3</strain>
    </source>
</reference>
<keyword evidence="5" id="KW-1185">Reference proteome</keyword>
<dbReference type="Pfam" id="PF00296">
    <property type="entry name" value="Bac_luciferase"/>
    <property type="match status" value="2"/>
</dbReference>
<feature type="domain" description="Luciferase-like" evidence="3">
    <location>
        <begin position="47"/>
        <end position="172"/>
    </location>
</feature>
<dbReference type="CDD" id="cd00347">
    <property type="entry name" value="Flavin_utilizing_monoxygenases"/>
    <property type="match status" value="1"/>
</dbReference>
<dbReference type="NCBIfam" id="TIGR03558">
    <property type="entry name" value="oxido_grp_1"/>
    <property type="match status" value="1"/>
</dbReference>
<gene>
    <name evidence="4" type="ORF">IEQ31_22205</name>
</gene>
<evidence type="ECO:0000259" key="3">
    <source>
        <dbReference type="Pfam" id="PF00296"/>
    </source>
</evidence>
<dbReference type="EMBL" id="JACXRZ010000016">
    <property type="protein sequence ID" value="MBD3145884.1"/>
    <property type="molecule type" value="Genomic_DNA"/>
</dbReference>
<sequence>MSIPQPTALSTAQPVSPAQNVSPAQEVNTAREVNTAQPGDRPVPLSILDLSPIPSGSGAGDALRNSVDLARHAERLGYLRYWVAEHHFATGVASSAPAVLIGLIAAATNHIRVGSGAVQLGHQTPIAVVEQFGLIDALHPGRIDLGLGRSGQRRAEVVAEADRSPATARTSEPRASRVVDGLLIPPAFSFAELARSPQLALQAALLQQPGARTPDFAEQVDEVVAFLEGTFRSPDGIAVHAVPGEGAEVELWILGSSGGQSAKVAGERGLPFAANYHVSPASVLEAVEAYREAFTPSKVLSEPYVVVSADVVVAEDDATARELAKPYGLWVRAIRTGEGAIPYPTPEEADAHVWSEADRELVADRVDTRFAGSPETVVERLRVLQRVTGAGELLVTTITHGHADRVRSYELLAEAWHARRTPGAGS</sequence>
<dbReference type="PANTHER" id="PTHR30137:SF6">
    <property type="entry name" value="LUCIFERASE-LIKE MONOOXYGENASE"/>
    <property type="match status" value="1"/>
</dbReference>
<dbReference type="SUPFAM" id="SSF51679">
    <property type="entry name" value="Bacterial luciferase-like"/>
    <property type="match status" value="1"/>
</dbReference>